<dbReference type="InterPro" id="IPR036640">
    <property type="entry name" value="ABC1_TM_sf"/>
</dbReference>
<dbReference type="AlphaFoldDB" id="A0A0R2HLH7"/>
<evidence type="ECO:0000313" key="11">
    <source>
        <dbReference type="EMBL" id="KRN50940.1"/>
    </source>
</evidence>
<dbReference type="InterPro" id="IPR003439">
    <property type="entry name" value="ABC_transporter-like_ATP-bd"/>
</dbReference>
<dbReference type="PANTHER" id="PTHR43394:SF1">
    <property type="entry name" value="ATP-BINDING CASSETTE SUB-FAMILY B MEMBER 10, MITOCHONDRIAL"/>
    <property type="match status" value="1"/>
</dbReference>
<dbReference type="PROSITE" id="PS50893">
    <property type="entry name" value="ABC_TRANSPORTER_2"/>
    <property type="match status" value="1"/>
</dbReference>
<evidence type="ECO:0000259" key="10">
    <source>
        <dbReference type="PROSITE" id="PS50929"/>
    </source>
</evidence>
<dbReference type="Gene3D" id="1.20.1560.10">
    <property type="entry name" value="ABC transporter type 1, transmembrane domain"/>
    <property type="match status" value="1"/>
</dbReference>
<dbReference type="RefSeq" id="WP_029070115.1">
    <property type="nucleotide sequence ID" value="NZ_JNKN01000001.1"/>
</dbReference>
<evidence type="ECO:0000259" key="9">
    <source>
        <dbReference type="PROSITE" id="PS50893"/>
    </source>
</evidence>
<keyword evidence="4" id="KW-0547">Nucleotide-binding</keyword>
<dbReference type="CDD" id="cd18540">
    <property type="entry name" value="ABC_6TM_exporter_like"/>
    <property type="match status" value="1"/>
</dbReference>
<dbReference type="GO" id="GO:0015421">
    <property type="term" value="F:ABC-type oligopeptide transporter activity"/>
    <property type="evidence" value="ECO:0007669"/>
    <property type="project" value="TreeGrafter"/>
</dbReference>
<dbReference type="GO" id="GO:0005886">
    <property type="term" value="C:plasma membrane"/>
    <property type="evidence" value="ECO:0007669"/>
    <property type="project" value="UniProtKB-SubCell"/>
</dbReference>
<reference evidence="11 12" key="1">
    <citation type="journal article" date="2015" name="Genome Announc.">
        <title>Expanding the biotechnology potential of lactobacilli through comparative genomics of 213 strains and associated genera.</title>
        <authorList>
            <person name="Sun Z."/>
            <person name="Harris H.M."/>
            <person name="McCann A."/>
            <person name="Guo C."/>
            <person name="Argimon S."/>
            <person name="Zhang W."/>
            <person name="Yang X."/>
            <person name="Jeffery I.B."/>
            <person name="Cooney J.C."/>
            <person name="Kagawa T.F."/>
            <person name="Liu W."/>
            <person name="Song Y."/>
            <person name="Salvetti E."/>
            <person name="Wrobel A."/>
            <person name="Rasinkangas P."/>
            <person name="Parkhill J."/>
            <person name="Rea M.C."/>
            <person name="O'Sullivan O."/>
            <person name="Ritari J."/>
            <person name="Douillard F.P."/>
            <person name="Paul Ross R."/>
            <person name="Yang R."/>
            <person name="Briner A.E."/>
            <person name="Felis G.E."/>
            <person name="de Vos W.M."/>
            <person name="Barrangou R."/>
            <person name="Klaenhammer T.R."/>
            <person name="Caufield P.W."/>
            <person name="Cui Y."/>
            <person name="Zhang H."/>
            <person name="O'Toole P.W."/>
        </authorList>
    </citation>
    <scope>NUCLEOTIDE SEQUENCE [LARGE SCALE GENOMIC DNA]</scope>
    <source>
        <strain evidence="11 12">DSM 20405</strain>
    </source>
</reference>
<feature type="transmembrane region" description="Helical" evidence="8">
    <location>
        <begin position="164"/>
        <end position="182"/>
    </location>
</feature>
<dbReference type="GO" id="GO:0005524">
    <property type="term" value="F:ATP binding"/>
    <property type="evidence" value="ECO:0007669"/>
    <property type="project" value="UniProtKB-KW"/>
</dbReference>
<organism evidence="11 12">
    <name type="scientific">Kandleria vitulina DSM 20405</name>
    <dbReference type="NCBI Taxonomy" id="1410657"/>
    <lineage>
        <taxon>Bacteria</taxon>
        <taxon>Bacillati</taxon>
        <taxon>Bacillota</taxon>
        <taxon>Erysipelotrichia</taxon>
        <taxon>Erysipelotrichales</taxon>
        <taxon>Coprobacillaceae</taxon>
        <taxon>Kandleria</taxon>
    </lineage>
</organism>
<comment type="subcellular location">
    <subcellularLocation>
        <location evidence="1">Cell membrane</location>
        <topology evidence="1">Multi-pass membrane protein</topology>
    </subcellularLocation>
</comment>
<proteinExistence type="predicted"/>
<dbReference type="Proteomes" id="UP000051841">
    <property type="component" value="Unassembled WGS sequence"/>
</dbReference>
<dbReference type="EMBL" id="JQBL01000004">
    <property type="protein sequence ID" value="KRN50940.1"/>
    <property type="molecule type" value="Genomic_DNA"/>
</dbReference>
<evidence type="ECO:0000256" key="7">
    <source>
        <dbReference type="ARBA" id="ARBA00023136"/>
    </source>
</evidence>
<dbReference type="PROSITE" id="PS50929">
    <property type="entry name" value="ABC_TM1F"/>
    <property type="match status" value="1"/>
</dbReference>
<protein>
    <submittedName>
        <fullName evidence="11">ABC transporter</fullName>
    </submittedName>
</protein>
<evidence type="ECO:0000256" key="6">
    <source>
        <dbReference type="ARBA" id="ARBA00022989"/>
    </source>
</evidence>
<dbReference type="SUPFAM" id="SSF52540">
    <property type="entry name" value="P-loop containing nucleoside triphosphate hydrolases"/>
    <property type="match status" value="1"/>
</dbReference>
<dbReference type="InterPro" id="IPR011527">
    <property type="entry name" value="ABC1_TM_dom"/>
</dbReference>
<sequence>MNKKLKYFGIPQIISYVKKYRLMIVVMVVLGALSSLIDTIYPLFNQYAINHYIGQGKIDNLTLFIVSYILFLIAQVFLNYFSSYLCCKVELEVGRDLKNASFNHLQTLSFSYFNTNNVGYVHARIMSDTDRIGTMVSWRLMDIVWNLSYIIFVFVVMSMINVRLALLLLLLVPVAIVFILFFQKRIVFLNRKIREINSMITGHFNEGITGAKTIRTLVVEDTIQDDFEKDTNLMKRTSIHSTHYSALFSATVTTLSSVALAIVLWQGGRLSIEGLMKIGTLSVFMSYALGMIDPIQRMIETISQLINVQVNIERFTTLMNTDSDVVDGEDVIKKYGDVFHPRKENWEKLHGDIVFENVSFKYPDGEEMVLEDFNLHVPQGTNVAIVGETGAGKSTLVNLVCRFYEPTKGRILIDGRDARERSQSWLHDHIGYVLQTPHLFSGTIRDNLRYGKSDATDEEIWKALKIVNAEEIVKRMGDGLDSNIGEGGNTMSTGEKQLLSFARAIIANPAILILDEATSSIDTMTEQKIQMAIEKLVEGRTSFMIAHRLSTVVNADIILVVKDGKIIESGQHEELMNKKGYYYQLYSREEVEQATKKAF</sequence>
<name>A0A0R2HLH7_9FIRM</name>
<feature type="transmembrane region" description="Helical" evidence="8">
    <location>
        <begin position="244"/>
        <end position="268"/>
    </location>
</feature>
<accession>A0A0R2HLH7</accession>
<keyword evidence="3 8" id="KW-0812">Transmembrane</keyword>
<keyword evidence="12" id="KW-1185">Reference proteome</keyword>
<dbReference type="FunFam" id="3.40.50.300:FF:000287">
    <property type="entry name" value="Multidrug ABC transporter ATP-binding protein"/>
    <property type="match status" value="1"/>
</dbReference>
<dbReference type="InterPro" id="IPR003593">
    <property type="entry name" value="AAA+_ATPase"/>
</dbReference>
<feature type="domain" description="ABC transporter" evidence="9">
    <location>
        <begin position="353"/>
        <end position="588"/>
    </location>
</feature>
<feature type="transmembrane region" description="Helical" evidence="8">
    <location>
        <begin position="61"/>
        <end position="81"/>
    </location>
</feature>
<keyword evidence="5" id="KW-0067">ATP-binding</keyword>
<evidence type="ECO:0000256" key="4">
    <source>
        <dbReference type="ARBA" id="ARBA00022741"/>
    </source>
</evidence>
<dbReference type="GO" id="GO:0016887">
    <property type="term" value="F:ATP hydrolysis activity"/>
    <property type="evidence" value="ECO:0007669"/>
    <property type="project" value="InterPro"/>
</dbReference>
<evidence type="ECO:0000256" key="3">
    <source>
        <dbReference type="ARBA" id="ARBA00022692"/>
    </source>
</evidence>
<dbReference type="CDD" id="cd03254">
    <property type="entry name" value="ABCC_Glucan_exporter_like"/>
    <property type="match status" value="1"/>
</dbReference>
<feature type="transmembrane region" description="Helical" evidence="8">
    <location>
        <begin position="20"/>
        <end position="41"/>
    </location>
</feature>
<dbReference type="Gene3D" id="3.40.50.300">
    <property type="entry name" value="P-loop containing nucleotide triphosphate hydrolases"/>
    <property type="match status" value="1"/>
</dbReference>
<dbReference type="PANTHER" id="PTHR43394">
    <property type="entry name" value="ATP-DEPENDENT PERMEASE MDL1, MITOCHONDRIAL"/>
    <property type="match status" value="1"/>
</dbReference>
<dbReference type="SMART" id="SM00382">
    <property type="entry name" value="AAA"/>
    <property type="match status" value="1"/>
</dbReference>
<dbReference type="Pfam" id="PF00664">
    <property type="entry name" value="ABC_membrane"/>
    <property type="match status" value="1"/>
</dbReference>
<dbReference type="Pfam" id="PF00005">
    <property type="entry name" value="ABC_tran"/>
    <property type="match status" value="1"/>
</dbReference>
<dbReference type="InterPro" id="IPR039421">
    <property type="entry name" value="Type_1_exporter"/>
</dbReference>
<keyword evidence="6 8" id="KW-1133">Transmembrane helix</keyword>
<feature type="transmembrane region" description="Helical" evidence="8">
    <location>
        <begin position="140"/>
        <end position="158"/>
    </location>
</feature>
<evidence type="ECO:0000313" key="12">
    <source>
        <dbReference type="Proteomes" id="UP000051841"/>
    </source>
</evidence>
<evidence type="ECO:0000256" key="8">
    <source>
        <dbReference type="SAM" id="Phobius"/>
    </source>
</evidence>
<dbReference type="InterPro" id="IPR027417">
    <property type="entry name" value="P-loop_NTPase"/>
</dbReference>
<dbReference type="PATRIC" id="fig|1410657.5.peg.1483"/>
<evidence type="ECO:0000256" key="5">
    <source>
        <dbReference type="ARBA" id="ARBA00022840"/>
    </source>
</evidence>
<keyword evidence="7 8" id="KW-0472">Membrane</keyword>
<evidence type="ECO:0000256" key="2">
    <source>
        <dbReference type="ARBA" id="ARBA00022448"/>
    </source>
</evidence>
<feature type="domain" description="ABC transmembrane type-1" evidence="10">
    <location>
        <begin position="25"/>
        <end position="307"/>
    </location>
</feature>
<comment type="caution">
    <text evidence="11">The sequence shown here is derived from an EMBL/GenBank/DDBJ whole genome shotgun (WGS) entry which is preliminary data.</text>
</comment>
<gene>
    <name evidence="11" type="ORF">IV49_GL001434</name>
</gene>
<evidence type="ECO:0000256" key="1">
    <source>
        <dbReference type="ARBA" id="ARBA00004651"/>
    </source>
</evidence>
<dbReference type="SUPFAM" id="SSF90123">
    <property type="entry name" value="ABC transporter transmembrane region"/>
    <property type="match status" value="1"/>
</dbReference>
<keyword evidence="2" id="KW-0813">Transport</keyword>